<dbReference type="EMBL" id="MK500327">
    <property type="protein sequence ID" value="QBK85504.1"/>
    <property type="molecule type" value="Genomic_DNA"/>
</dbReference>
<dbReference type="CDD" id="cd08161">
    <property type="entry name" value="SET"/>
    <property type="match status" value="1"/>
</dbReference>
<proteinExistence type="predicted"/>
<dbReference type="Pfam" id="PF00856">
    <property type="entry name" value="SET"/>
    <property type="match status" value="1"/>
</dbReference>
<gene>
    <name evidence="2" type="ORF">LCMAC101_00910</name>
</gene>
<evidence type="ECO:0000313" key="2">
    <source>
        <dbReference type="EMBL" id="QBK85504.1"/>
    </source>
</evidence>
<accession>A0A481YSP5</accession>
<reference evidence="2" key="1">
    <citation type="journal article" date="2019" name="MBio">
        <title>Virus Genomes from Deep Sea Sediments Expand the Ocean Megavirome and Support Independent Origins of Viral Gigantism.</title>
        <authorList>
            <person name="Backstrom D."/>
            <person name="Yutin N."/>
            <person name="Jorgensen S.L."/>
            <person name="Dharamshi J."/>
            <person name="Homa F."/>
            <person name="Zaremba-Niedwiedzka K."/>
            <person name="Spang A."/>
            <person name="Wolf Y.I."/>
            <person name="Koonin E.V."/>
            <person name="Ettema T.J."/>
        </authorList>
    </citation>
    <scope>NUCLEOTIDE SEQUENCE</scope>
</reference>
<dbReference type="PROSITE" id="PS50280">
    <property type="entry name" value="SET"/>
    <property type="match status" value="1"/>
</dbReference>
<dbReference type="SUPFAM" id="SSF82199">
    <property type="entry name" value="SET domain"/>
    <property type="match status" value="1"/>
</dbReference>
<feature type="domain" description="SET" evidence="1">
    <location>
        <begin position="2"/>
        <end position="86"/>
    </location>
</feature>
<dbReference type="InterPro" id="IPR001214">
    <property type="entry name" value="SET_dom"/>
</dbReference>
<protein>
    <submittedName>
        <fullName evidence="2">SET domain protein</fullName>
    </submittedName>
</protein>
<dbReference type="InterPro" id="IPR046341">
    <property type="entry name" value="SET_dom_sf"/>
</dbReference>
<sequence>MEKWYVGKSSIAGRGAFTSRPIQKGEIIDIGINYLLFVPYVTEFGSWINHEWDPNSVVKYDLNDDVYYVRALKYLPANTEITVDYKETPNYISGPEDWYF</sequence>
<name>A0A481YSP5_9VIRU</name>
<organism evidence="2">
    <name type="scientific">Marseillevirus LCMAC101</name>
    <dbReference type="NCBI Taxonomy" id="2506602"/>
    <lineage>
        <taxon>Viruses</taxon>
        <taxon>Varidnaviria</taxon>
        <taxon>Bamfordvirae</taxon>
        <taxon>Nucleocytoviricota</taxon>
        <taxon>Megaviricetes</taxon>
        <taxon>Pimascovirales</taxon>
        <taxon>Pimascovirales incertae sedis</taxon>
        <taxon>Marseilleviridae</taxon>
    </lineage>
</organism>
<evidence type="ECO:0000259" key="1">
    <source>
        <dbReference type="PROSITE" id="PS50280"/>
    </source>
</evidence>
<dbReference type="Gene3D" id="2.170.270.10">
    <property type="entry name" value="SET domain"/>
    <property type="match status" value="2"/>
</dbReference>